<gene>
    <name evidence="1" type="ORF">XAT740_LOCUS64218</name>
</gene>
<feature type="non-terminal residue" evidence="1">
    <location>
        <position position="118"/>
    </location>
</feature>
<dbReference type="EMBL" id="CAJNOR010021686">
    <property type="protein sequence ID" value="CAF1691493.1"/>
    <property type="molecule type" value="Genomic_DNA"/>
</dbReference>
<evidence type="ECO:0000313" key="2">
    <source>
        <dbReference type="Proteomes" id="UP000663828"/>
    </source>
</evidence>
<keyword evidence="2" id="KW-1185">Reference proteome</keyword>
<evidence type="ECO:0000313" key="1">
    <source>
        <dbReference type="EMBL" id="CAF1691493.1"/>
    </source>
</evidence>
<reference evidence="1" key="1">
    <citation type="submission" date="2021-02" db="EMBL/GenBank/DDBJ databases">
        <authorList>
            <person name="Nowell W R."/>
        </authorList>
    </citation>
    <scope>NUCLEOTIDE SEQUENCE</scope>
</reference>
<protein>
    <submittedName>
        <fullName evidence="1">Uncharacterized protein</fullName>
    </submittedName>
</protein>
<accession>A0A816HSI3</accession>
<dbReference type="AlphaFoldDB" id="A0A816HSI3"/>
<name>A0A816HSI3_ADIRI</name>
<proteinExistence type="predicted"/>
<organism evidence="1 2">
    <name type="scientific">Adineta ricciae</name>
    <name type="common">Rotifer</name>
    <dbReference type="NCBI Taxonomy" id="249248"/>
    <lineage>
        <taxon>Eukaryota</taxon>
        <taxon>Metazoa</taxon>
        <taxon>Spiralia</taxon>
        <taxon>Gnathifera</taxon>
        <taxon>Rotifera</taxon>
        <taxon>Eurotatoria</taxon>
        <taxon>Bdelloidea</taxon>
        <taxon>Adinetida</taxon>
        <taxon>Adinetidae</taxon>
        <taxon>Adineta</taxon>
    </lineage>
</organism>
<comment type="caution">
    <text evidence="1">The sequence shown here is derived from an EMBL/GenBank/DDBJ whole genome shotgun (WGS) entry which is preliminary data.</text>
</comment>
<dbReference type="Proteomes" id="UP000663828">
    <property type="component" value="Unassembled WGS sequence"/>
</dbReference>
<sequence>MHRTSNDVMPDYLSSKTELFDQHMSPYLAHVNRITMADLRDIAFLTHYFDFYTLLHQLWTNYFKAGTGQLHHDDHIFFWSDNIQSTVGIEGNYDDTLLSATTTTTTTNKRMISKEQQS</sequence>